<dbReference type="GO" id="GO:0032206">
    <property type="term" value="P:positive regulation of telomere maintenance"/>
    <property type="evidence" value="ECO:0007669"/>
    <property type="project" value="UniProtKB-ARBA"/>
</dbReference>
<feature type="region of interest" description="Disordered" evidence="17">
    <location>
        <begin position="556"/>
        <end position="578"/>
    </location>
</feature>
<comment type="subunit">
    <text evidence="15">Forms a heterodimer with SLX1A/GIYD1. Interacts with ERCC4/XPF; catalytic subunit of the ERCC4-ERCC1 endonuclease. Interacts with MUS81; catalytic subunit of the MUS81-EME1 endonuclease. Interacts with MSH2; component of the MSH2-MSH3 mismatch repair complex. Interacts with TERF2-TERF2IP. Interacts with PLK1 and SLX4IP.</text>
</comment>
<dbReference type="Gene3D" id="3.30.710.10">
    <property type="entry name" value="Potassium Channel Kv1.1, Chain A"/>
    <property type="match status" value="1"/>
</dbReference>
<keyword evidence="10" id="KW-0832">Ubl conjugation</keyword>
<feature type="compositionally biased region" description="Polar residues" evidence="17">
    <location>
        <begin position="1707"/>
        <end position="1721"/>
    </location>
</feature>
<dbReference type="PROSITE" id="PS50097">
    <property type="entry name" value="BTB"/>
    <property type="match status" value="1"/>
</dbReference>
<feature type="region of interest" description="Disordered" evidence="17">
    <location>
        <begin position="185"/>
        <end position="205"/>
    </location>
</feature>
<evidence type="ECO:0000256" key="8">
    <source>
        <dbReference type="ARBA" id="ARBA00022771"/>
    </source>
</evidence>
<keyword evidence="8" id="KW-0863">Zinc-finger</keyword>
<dbReference type="GO" id="GO:0006260">
    <property type="term" value="P:DNA replication"/>
    <property type="evidence" value="ECO:0007669"/>
    <property type="project" value="InterPro"/>
</dbReference>
<dbReference type="STRING" id="75743.A0A401NTW5"/>
<evidence type="ECO:0000256" key="13">
    <source>
        <dbReference type="ARBA" id="ARBA00023242"/>
    </source>
</evidence>
<evidence type="ECO:0000256" key="12">
    <source>
        <dbReference type="ARBA" id="ARBA00023204"/>
    </source>
</evidence>
<dbReference type="SMART" id="SM00225">
    <property type="entry name" value="BTB"/>
    <property type="match status" value="1"/>
</dbReference>
<feature type="domain" description="BTB" evidence="18">
    <location>
        <begin position="667"/>
        <end position="741"/>
    </location>
</feature>
<dbReference type="SUPFAM" id="SSF54695">
    <property type="entry name" value="POZ domain"/>
    <property type="match status" value="1"/>
</dbReference>
<evidence type="ECO:0000256" key="7">
    <source>
        <dbReference type="ARBA" id="ARBA00022763"/>
    </source>
</evidence>
<proteinExistence type="inferred from homology"/>
<feature type="region of interest" description="Disordered" evidence="17">
    <location>
        <begin position="1541"/>
        <end position="1578"/>
    </location>
</feature>
<dbReference type="GO" id="GO:0000712">
    <property type="term" value="P:resolution of meiotic recombination intermediates"/>
    <property type="evidence" value="ECO:0007669"/>
    <property type="project" value="TreeGrafter"/>
</dbReference>
<feature type="region of interest" description="Disordered" evidence="17">
    <location>
        <begin position="1653"/>
        <end position="1737"/>
    </location>
</feature>
<evidence type="ECO:0000256" key="11">
    <source>
        <dbReference type="ARBA" id="ARBA00023172"/>
    </source>
</evidence>
<evidence type="ECO:0000256" key="4">
    <source>
        <dbReference type="ARBA" id="ARBA00022553"/>
    </source>
</evidence>
<keyword evidence="12" id="KW-0234">DNA repair</keyword>
<evidence type="ECO:0000256" key="5">
    <source>
        <dbReference type="ARBA" id="ARBA00022723"/>
    </source>
</evidence>
<dbReference type="Proteomes" id="UP000288216">
    <property type="component" value="Unassembled WGS sequence"/>
</dbReference>
<feature type="region of interest" description="Disordered" evidence="17">
    <location>
        <begin position="854"/>
        <end position="902"/>
    </location>
</feature>
<keyword evidence="3" id="KW-1017">Isopeptide bond</keyword>
<feature type="compositionally biased region" description="Basic and acidic residues" evidence="17">
    <location>
        <begin position="1676"/>
        <end position="1690"/>
    </location>
</feature>
<keyword evidence="5" id="KW-0479">Metal-binding</keyword>
<keyword evidence="11" id="KW-0233">DNA recombination</keyword>
<keyword evidence="4" id="KW-0597">Phosphoprotein</keyword>
<dbReference type="GO" id="GO:0008270">
    <property type="term" value="F:zinc ion binding"/>
    <property type="evidence" value="ECO:0007669"/>
    <property type="project" value="UniProtKB-KW"/>
</dbReference>
<evidence type="ECO:0000259" key="18">
    <source>
        <dbReference type="PROSITE" id="PS50097"/>
    </source>
</evidence>
<dbReference type="PANTHER" id="PTHR21541:SF3">
    <property type="entry name" value="STRUCTURE-SPECIFIC ENDONUCLEASE SUBUNIT SLX4"/>
    <property type="match status" value="1"/>
</dbReference>
<dbReference type="CDD" id="cd22999">
    <property type="entry name" value="SAP_SLX4"/>
    <property type="match status" value="1"/>
</dbReference>
<dbReference type="PANTHER" id="PTHR21541">
    <property type="entry name" value="BTB POZ DOMAIN CONTAINING 12"/>
    <property type="match status" value="1"/>
</dbReference>
<sequence>MDESDDDFVELSKTASRYLVEGGGKKCKSTCWNHMSSFAAKAKLKEKQTSNSEASCSNKRKAHSDGAIESHETGATECQAHDLLSPPCNSHVSVTTEHVTAHRPSKHDASQSSGTDAINNGLPGIKWTGSRSHSAIKKKTVNKGMDLKDRVLGNMQRFRRKEPERLRHRNDVKILPASSIQEDEKSKEFCSLDTNGGNGGRNSQSAAASLPVSFVSKEDAGDCQEAADNDLALAWTIQQELAAADAYTLEDNGLFFCVICQKDLSNLNSACRTQHINRCLDEGEQRTATTVSLVPECPICGKGFKSFKSRVIHLKRCAIELEVPPQLLLQAVHRQNSQSTESSAHSTSLQPGRLKRKGSTRENGLTKKCKTTREQPVDEDTMVAMALSASLLEQQKQEKQNLSLYANNFRLTKMLVAADKRGRKKRKDGIPPLLLVQDPETALKRVQNSLATLLAEEMEICSTPPLPASTFHEGGNLRHACHVHPVITEQDSLWCRSALFGASDWDSALFYTNNLVPPIIPWKLQQGHDMEFSACKGQMLSSTMVAKALPKPTTELIHQHSEPGGSGSEAGTKDASMARSQQDQTFFDLMDLAGEGMTLTQWNCEVKSEEEIRITGRNGKDSLSDDITPSGFVPAPSKRVCGNNLHYGQLKKLSEDLGGMVNNPHLSDVQFQVDSGEIVYAHQFVLYARSPQLVQIVHSEGFLVEEDGAVMIRRLLMPEVTTEAVCTFLRYLYTASISVSPTVLSELHALANRFAVNELVEICEAWPDEAQHGGGSSENDPFTVVEDKKYGNREDNLQDLLRSMWMGESEDPALDIKSAEFEDEDKVNEKVDDEELEELYEFAATQRKIVKTSLKTPESQKNSNVETGNETDACGENEQSVEGLRTERETVGNCKPSMTEEVPDSHCLSTALEGSKMQEPYQKVKTFQLEGSQKHCSRPILNLNTSDDCLFSETDLSLESEQYMELGEKSDFDASGEDEALAAKNSHLFTSSANCSINRISPVCEIESPSACPGLSDLPLVGLSPLETCANVKSPEECLPLTSAVIPSLGVVHHENPSEVLSLVSNRQQNLANETCGNPRLLQEQNVHKSPKYLGERPSNPKPLSTSALCLQMPPQNTCEVQHFNLSSPISIDSSQSPSKNKSNDTLLVIDSDDEMEITENKISAPCSGNIQLMTLYNINCSSDDLDPHSCGKRLSTKSDMALSSEIHAEQRNFGVSGIPSKCLDELYDNSISVLSTYGVAKRVSNRESQVQDSESELTLQLSSDGEQSNEDHAVEGSWLVPATPLSTRTRHCSTLATNSHFLQNQSGKGGKLFEKPIEREVTELKSVVEQEKAEAVNPLKEVFRGTKEINLVRELDYPAPLLSDLLPPSPIPPTQISDCSVELESEDTSVTHSSVKLAGTLSVSLGSEEKEAPDKSVVEIEDTEGEMPTAEGSFQFEDGPPIPYDECWISEGSPRLEEEDSNGIANSENKNSTPLSEKSKSSGSFSSIQVDPSSKADEKKLSSRHLSFFDSNIWDDWDEDEEFPEVLPGFSQKLPVLQKGTTNSRQHVGEHKTPAPVNRRKAQLSLVPITPEPPYSTMATPYLKKELGRFGVRPLPKKKMILKLKEIYQYTHRGIEPDVDPQSKQDVSSSQPCIWKPNLTSKLKANPINQLQPVSLGTDRLKPHSKKQSKSVSAESRKPALKGRLEAISKRKGGSCMLESHRPEANSPTKTVAPDVTNQLSSSQSSSSAASESSFESQRMLAGEFDNVFSTDSGDDEDDGITLSQAVIREADTTEAIRQYIRSNTPLYSSILQYKPFELSDFHQQLKENGIKVSKGKLLDFLDTHCITFTTARARKEMVKRRRQGTDKRRKGKLSQCRKKKTIMKISTVVTRLSSYRRMILDENRPH</sequence>
<feature type="compositionally biased region" description="Polar residues" evidence="17">
    <location>
        <begin position="89"/>
        <end position="98"/>
    </location>
</feature>
<feature type="compositionally biased region" description="Polar residues" evidence="17">
    <location>
        <begin position="854"/>
        <end position="870"/>
    </location>
</feature>
<feature type="compositionally biased region" description="Polar residues" evidence="17">
    <location>
        <begin position="1248"/>
        <end position="1267"/>
    </location>
</feature>
<evidence type="ECO:0000256" key="14">
    <source>
        <dbReference type="ARBA" id="ARBA00029496"/>
    </source>
</evidence>
<dbReference type="FunFam" id="3.30.710.10:FF:000116">
    <property type="entry name" value="SLX4 structure-specific endonuclease subunit"/>
    <property type="match status" value="1"/>
</dbReference>
<keyword evidence="7" id="KW-0227">DNA damage</keyword>
<dbReference type="EMBL" id="BFAA01008035">
    <property type="protein sequence ID" value="GCB64299.1"/>
    <property type="molecule type" value="Genomic_DNA"/>
</dbReference>
<evidence type="ECO:0000256" key="1">
    <source>
        <dbReference type="ARBA" id="ARBA00004123"/>
    </source>
</evidence>
<feature type="region of interest" description="Disordered" evidence="17">
    <location>
        <begin position="42"/>
        <end position="68"/>
    </location>
</feature>
<evidence type="ECO:0000256" key="6">
    <source>
        <dbReference type="ARBA" id="ARBA00022737"/>
    </source>
</evidence>
<dbReference type="GO" id="GO:0006281">
    <property type="term" value="P:DNA repair"/>
    <property type="evidence" value="ECO:0007669"/>
    <property type="project" value="UniProtKB-KW"/>
</dbReference>
<gene>
    <name evidence="19" type="ORF">scyTo_0014753</name>
</gene>
<comment type="similarity">
    <text evidence="2">Belongs to the SLX4 family.</text>
</comment>
<evidence type="ECO:0000256" key="16">
    <source>
        <dbReference type="ARBA" id="ARBA00076095"/>
    </source>
</evidence>
<evidence type="ECO:0000256" key="2">
    <source>
        <dbReference type="ARBA" id="ARBA00006661"/>
    </source>
</evidence>
<organism evidence="19 20">
    <name type="scientific">Scyliorhinus torazame</name>
    <name type="common">Cloudy catshark</name>
    <name type="synonym">Catulus torazame</name>
    <dbReference type="NCBI Taxonomy" id="75743"/>
    <lineage>
        <taxon>Eukaryota</taxon>
        <taxon>Metazoa</taxon>
        <taxon>Chordata</taxon>
        <taxon>Craniata</taxon>
        <taxon>Vertebrata</taxon>
        <taxon>Chondrichthyes</taxon>
        <taxon>Elasmobranchii</taxon>
        <taxon>Galeomorphii</taxon>
        <taxon>Galeoidea</taxon>
        <taxon>Carcharhiniformes</taxon>
        <taxon>Scyliorhinidae</taxon>
        <taxon>Scyliorhinus</taxon>
    </lineage>
</organism>
<dbReference type="Pfam" id="PF09494">
    <property type="entry name" value="Slx4"/>
    <property type="match status" value="1"/>
</dbReference>
<feature type="compositionally biased region" description="Low complexity" evidence="17">
    <location>
        <begin position="1473"/>
        <end position="1488"/>
    </location>
</feature>
<dbReference type="InterPro" id="IPR018574">
    <property type="entry name" value="Structure-sp_endonuc_su_Slx4"/>
</dbReference>
<dbReference type="OrthoDB" id="5576441at2759"/>
<dbReference type="InterPro" id="IPR000210">
    <property type="entry name" value="BTB/POZ_dom"/>
</dbReference>
<keyword evidence="6" id="KW-0677">Repeat</keyword>
<accession>A0A401NTW5</accession>
<evidence type="ECO:0000256" key="10">
    <source>
        <dbReference type="ARBA" id="ARBA00022843"/>
    </source>
</evidence>
<evidence type="ECO:0000313" key="20">
    <source>
        <dbReference type="Proteomes" id="UP000288216"/>
    </source>
</evidence>
<evidence type="ECO:0000256" key="9">
    <source>
        <dbReference type="ARBA" id="ARBA00022833"/>
    </source>
</evidence>
<protein>
    <recommendedName>
        <fullName evidence="14">Structure-specific endonuclease subunit SLX4</fullName>
    </recommendedName>
    <alternativeName>
        <fullName evidence="16">BTB/POZ domain-containing protein 12</fullName>
    </alternativeName>
</protein>
<evidence type="ECO:0000313" key="19">
    <source>
        <dbReference type="EMBL" id="GCB64299.1"/>
    </source>
</evidence>
<feature type="region of interest" description="Disordered" evidence="17">
    <location>
        <begin position="1423"/>
        <end position="1503"/>
    </location>
</feature>
<feature type="region of interest" description="Disordered" evidence="17">
    <location>
        <begin position="1248"/>
        <end position="1273"/>
    </location>
</feature>
<feature type="region of interest" description="Disordered" evidence="17">
    <location>
        <begin position="89"/>
        <end position="118"/>
    </location>
</feature>
<dbReference type="Pfam" id="PF00651">
    <property type="entry name" value="BTB"/>
    <property type="match status" value="1"/>
</dbReference>
<feature type="compositionally biased region" description="Low complexity" evidence="17">
    <location>
        <begin position="1722"/>
        <end position="1737"/>
    </location>
</feature>
<evidence type="ECO:0000256" key="15">
    <source>
        <dbReference type="ARBA" id="ARBA00064578"/>
    </source>
</evidence>
<dbReference type="GO" id="GO:0090656">
    <property type="term" value="P:t-circle formation"/>
    <property type="evidence" value="ECO:0007669"/>
    <property type="project" value="UniProtKB-ARBA"/>
</dbReference>
<keyword evidence="13" id="KW-0539">Nucleus</keyword>
<keyword evidence="20" id="KW-1185">Reference proteome</keyword>
<evidence type="ECO:0000256" key="17">
    <source>
        <dbReference type="SAM" id="MobiDB-lite"/>
    </source>
</evidence>
<comment type="caution">
    <text evidence="19">The sequence shown here is derived from an EMBL/GenBank/DDBJ whole genome shotgun (WGS) entry which is preliminary data.</text>
</comment>
<evidence type="ECO:0000256" key="3">
    <source>
        <dbReference type="ARBA" id="ARBA00022499"/>
    </source>
</evidence>
<name>A0A401NTW5_SCYTO</name>
<feature type="region of interest" description="Disordered" evidence="17">
    <location>
        <begin position="333"/>
        <end position="368"/>
    </location>
</feature>
<feature type="compositionally biased region" description="Low complexity" evidence="17">
    <location>
        <begin position="337"/>
        <end position="348"/>
    </location>
</feature>
<keyword evidence="9" id="KW-0862">Zinc</keyword>
<dbReference type="OMA" id="TKGPRHQ"/>
<reference evidence="19 20" key="1">
    <citation type="journal article" date="2018" name="Nat. Ecol. Evol.">
        <title>Shark genomes provide insights into elasmobranch evolution and the origin of vertebrates.</title>
        <authorList>
            <person name="Hara Y"/>
            <person name="Yamaguchi K"/>
            <person name="Onimaru K"/>
            <person name="Kadota M"/>
            <person name="Koyanagi M"/>
            <person name="Keeley SD"/>
            <person name="Tatsumi K"/>
            <person name="Tanaka K"/>
            <person name="Motone F"/>
            <person name="Kageyama Y"/>
            <person name="Nozu R"/>
            <person name="Adachi N"/>
            <person name="Nishimura O"/>
            <person name="Nakagawa R"/>
            <person name="Tanegashima C"/>
            <person name="Kiyatake I"/>
            <person name="Matsumoto R"/>
            <person name="Murakumo K"/>
            <person name="Nishida K"/>
            <person name="Terakita A"/>
            <person name="Kuratani S"/>
            <person name="Sato K"/>
            <person name="Hyodo S Kuraku.S."/>
        </authorList>
    </citation>
    <scope>NUCLEOTIDE SEQUENCE [LARGE SCALE GENOMIC DNA]</scope>
</reference>
<dbReference type="GO" id="GO:0033557">
    <property type="term" value="C:Slx1-Slx4 complex"/>
    <property type="evidence" value="ECO:0007669"/>
    <property type="project" value="InterPro"/>
</dbReference>
<comment type="subcellular location">
    <subcellularLocation>
        <location evidence="1">Nucleus</location>
    </subcellularLocation>
</comment>
<dbReference type="InterPro" id="IPR011333">
    <property type="entry name" value="SKP1/BTB/POZ_sf"/>
</dbReference>